<sequence>MPDIAGIDPSQSILRARAGAQQLLTAEALQAIREDLQLDRSAAERLWDWLTLAMQGD</sequence>
<accession>A0A7Y0SKD5</accession>
<evidence type="ECO:0000313" key="2">
    <source>
        <dbReference type="Proteomes" id="UP000518904"/>
    </source>
</evidence>
<proteinExistence type="predicted"/>
<dbReference type="AlphaFoldDB" id="A0A7Y0SKD5"/>
<reference evidence="1 2" key="1">
    <citation type="submission" date="2020-04" db="EMBL/GenBank/DDBJ databases">
        <title>Whole-genome sequencing of Vibrio spp. from China reveals different genetic environments of blaCTX-M-14 among diverse lineages.</title>
        <authorList>
            <person name="Zheng Z."/>
            <person name="Ye L."/>
            <person name="Chen S."/>
        </authorList>
    </citation>
    <scope>NUCLEOTIDE SEQUENCE [LARGE SCALE GENOMIC DNA]</scope>
    <source>
        <strain evidence="1 2">Vb0551</strain>
    </source>
</reference>
<evidence type="ECO:0000313" key="1">
    <source>
        <dbReference type="EMBL" id="NMU84782.1"/>
    </source>
</evidence>
<dbReference type="Proteomes" id="UP000518904">
    <property type="component" value="Unassembled WGS sequence"/>
</dbReference>
<dbReference type="EMBL" id="JABCLB010002137">
    <property type="protein sequence ID" value="NMU84782.1"/>
    <property type="molecule type" value="Genomic_DNA"/>
</dbReference>
<name>A0A7Y0SKD5_VIBPH</name>
<feature type="non-terminal residue" evidence="1">
    <location>
        <position position="57"/>
    </location>
</feature>
<protein>
    <submittedName>
        <fullName evidence="1">Transporter</fullName>
    </submittedName>
</protein>
<organism evidence="1 2">
    <name type="scientific">Vibrio parahaemolyticus</name>
    <dbReference type="NCBI Taxonomy" id="670"/>
    <lineage>
        <taxon>Bacteria</taxon>
        <taxon>Pseudomonadati</taxon>
        <taxon>Pseudomonadota</taxon>
        <taxon>Gammaproteobacteria</taxon>
        <taxon>Vibrionales</taxon>
        <taxon>Vibrionaceae</taxon>
        <taxon>Vibrio</taxon>
    </lineage>
</organism>
<comment type="caution">
    <text evidence="1">The sequence shown here is derived from an EMBL/GenBank/DDBJ whole genome shotgun (WGS) entry which is preliminary data.</text>
</comment>
<gene>
    <name evidence="1" type="ORF">HKB16_18125</name>
</gene>